<dbReference type="RefSeq" id="WP_165297914.1">
    <property type="nucleotide sequence ID" value="NZ_JAAKZZ010000050.1"/>
</dbReference>
<dbReference type="EMBL" id="JAAKZZ010000050">
    <property type="protein sequence ID" value="NGO68261.1"/>
    <property type="molecule type" value="Genomic_DNA"/>
</dbReference>
<evidence type="ECO:0000313" key="3">
    <source>
        <dbReference type="Proteomes" id="UP000477722"/>
    </source>
</evidence>
<dbReference type="Pfam" id="PF13349">
    <property type="entry name" value="DUF4097"/>
    <property type="match status" value="1"/>
</dbReference>
<sequence>MPASGSPAEFDTPEPLTAILEFDIGSVRVSASKRATTVVRVAPGDGSDDKDVQAAQQTEVTCSGSTLLVKGPRQRSLFGTSGAISVSVELPAGSDLRASSPMATYLCEGRLGACRLRTSVGDIQLDVADSAFLKSSSGAITVNRVEGEAEINGSGRIDVGEVGGPAQLKNQNGETTVGEVSGELRVRSSNGSVSVDAAHAGVDARAGNGAIRVGEVSHGEVELHSSAGHLEVGVREGSAAWLDMDTSCGGVRNALGGTEAPGADQPTVRLRARTGMGDIVVRRA</sequence>
<reference evidence="2 3" key="1">
    <citation type="submission" date="2020-02" db="EMBL/GenBank/DDBJ databases">
        <title>Whole-genome analyses of novel actinobacteria.</title>
        <authorList>
            <person name="Sahin N."/>
            <person name="Tatar D."/>
        </authorList>
    </citation>
    <scope>NUCLEOTIDE SEQUENCE [LARGE SCALE GENOMIC DNA]</scope>
    <source>
        <strain evidence="2 3">SB3404</strain>
    </source>
</reference>
<keyword evidence="3" id="KW-1185">Reference proteome</keyword>
<protein>
    <submittedName>
        <fullName evidence="2">DUF4097 family beta strand repeat protein</fullName>
    </submittedName>
</protein>
<accession>A0A6G4WUW9</accession>
<organism evidence="2 3">
    <name type="scientific">Streptomyces boncukensis</name>
    <dbReference type="NCBI Taxonomy" id="2711219"/>
    <lineage>
        <taxon>Bacteria</taxon>
        <taxon>Bacillati</taxon>
        <taxon>Actinomycetota</taxon>
        <taxon>Actinomycetes</taxon>
        <taxon>Kitasatosporales</taxon>
        <taxon>Streptomycetaceae</taxon>
        <taxon>Streptomyces</taxon>
    </lineage>
</organism>
<evidence type="ECO:0000313" key="2">
    <source>
        <dbReference type="EMBL" id="NGO68261.1"/>
    </source>
</evidence>
<dbReference type="AlphaFoldDB" id="A0A6G4WUW9"/>
<dbReference type="Proteomes" id="UP000477722">
    <property type="component" value="Unassembled WGS sequence"/>
</dbReference>
<evidence type="ECO:0000259" key="1">
    <source>
        <dbReference type="Pfam" id="PF13349"/>
    </source>
</evidence>
<gene>
    <name evidence="2" type="ORF">G5C65_07820</name>
</gene>
<comment type="caution">
    <text evidence="2">The sequence shown here is derived from an EMBL/GenBank/DDBJ whole genome shotgun (WGS) entry which is preliminary data.</text>
</comment>
<name>A0A6G4WUW9_9ACTN</name>
<dbReference type="InterPro" id="IPR025164">
    <property type="entry name" value="Toastrack_DUF4097"/>
</dbReference>
<proteinExistence type="predicted"/>
<feature type="domain" description="DUF4097" evidence="1">
    <location>
        <begin position="60"/>
        <end position="234"/>
    </location>
</feature>